<evidence type="ECO:0000313" key="2">
    <source>
        <dbReference type="EMBL" id="CAJ1063267.1"/>
    </source>
</evidence>
<name>A0AAV1FPX6_XYRNO</name>
<gene>
    <name evidence="2" type="ORF">XNOV1_A040303</name>
</gene>
<dbReference type="EMBL" id="OY660872">
    <property type="protein sequence ID" value="CAJ1063267.1"/>
    <property type="molecule type" value="Genomic_DNA"/>
</dbReference>
<proteinExistence type="predicted"/>
<evidence type="ECO:0000313" key="3">
    <source>
        <dbReference type="Proteomes" id="UP001178508"/>
    </source>
</evidence>
<accession>A0AAV1FPX6</accession>
<organism evidence="2 3">
    <name type="scientific">Xyrichtys novacula</name>
    <name type="common">Pearly razorfish</name>
    <name type="synonym">Hemipteronotus novacula</name>
    <dbReference type="NCBI Taxonomy" id="13765"/>
    <lineage>
        <taxon>Eukaryota</taxon>
        <taxon>Metazoa</taxon>
        <taxon>Chordata</taxon>
        <taxon>Craniata</taxon>
        <taxon>Vertebrata</taxon>
        <taxon>Euteleostomi</taxon>
        <taxon>Actinopterygii</taxon>
        <taxon>Neopterygii</taxon>
        <taxon>Teleostei</taxon>
        <taxon>Neoteleostei</taxon>
        <taxon>Acanthomorphata</taxon>
        <taxon>Eupercaria</taxon>
        <taxon>Labriformes</taxon>
        <taxon>Labridae</taxon>
        <taxon>Xyrichtys</taxon>
    </lineage>
</organism>
<feature type="compositionally biased region" description="Polar residues" evidence="1">
    <location>
        <begin position="108"/>
        <end position="117"/>
    </location>
</feature>
<keyword evidence="3" id="KW-1185">Reference proteome</keyword>
<sequence>MTSQTDRLNRGTLNIDVVGSQEQKTNPTVEPLFRTAGEDDPDSMVTYICETWMKTASITNKLDVFHRRCLRSILKISRRDHITDEENPWISATLQPGSDVLQALLTLGGQSPDSSRTAAAETGAEVQRDACRRSGEETRSDARTKEEGRKKGRTTERKRGTQRRRVETGERKFETGNLWEENAAAAAAAGSQSPPSKQGLDSCGRE</sequence>
<dbReference type="Proteomes" id="UP001178508">
    <property type="component" value="Chromosome 9"/>
</dbReference>
<feature type="region of interest" description="Disordered" evidence="1">
    <location>
        <begin position="108"/>
        <end position="206"/>
    </location>
</feature>
<feature type="compositionally biased region" description="Basic and acidic residues" evidence="1">
    <location>
        <begin position="126"/>
        <end position="174"/>
    </location>
</feature>
<evidence type="ECO:0000256" key="1">
    <source>
        <dbReference type="SAM" id="MobiDB-lite"/>
    </source>
</evidence>
<dbReference type="AlphaFoldDB" id="A0AAV1FPX6"/>
<reference evidence="2" key="1">
    <citation type="submission" date="2023-08" db="EMBL/GenBank/DDBJ databases">
        <authorList>
            <person name="Alioto T."/>
            <person name="Alioto T."/>
            <person name="Gomez Garrido J."/>
        </authorList>
    </citation>
    <scope>NUCLEOTIDE SEQUENCE</scope>
</reference>
<protein>
    <submittedName>
        <fullName evidence="2">Uncharacterized protein LOC106869459</fullName>
    </submittedName>
</protein>